<protein>
    <submittedName>
        <fullName evidence="1">Uncharacterized protein</fullName>
    </submittedName>
</protein>
<dbReference type="SUPFAM" id="SSF48576">
    <property type="entry name" value="Terpenoid synthases"/>
    <property type="match status" value="1"/>
</dbReference>
<proteinExistence type="predicted"/>
<comment type="caution">
    <text evidence="1">The sequence shown here is derived from an EMBL/GenBank/DDBJ whole genome shotgun (WGS) entry which is preliminary data.</text>
</comment>
<dbReference type="GO" id="GO:0045338">
    <property type="term" value="P:farnesyl diphosphate metabolic process"/>
    <property type="evidence" value="ECO:0007669"/>
    <property type="project" value="InterPro"/>
</dbReference>
<dbReference type="EMBL" id="JAMZMK010010240">
    <property type="protein sequence ID" value="KAI7732409.1"/>
    <property type="molecule type" value="Genomic_DNA"/>
</dbReference>
<organism evidence="1 2">
    <name type="scientific">Ambrosia artemisiifolia</name>
    <name type="common">Common ragweed</name>
    <dbReference type="NCBI Taxonomy" id="4212"/>
    <lineage>
        <taxon>Eukaryota</taxon>
        <taxon>Viridiplantae</taxon>
        <taxon>Streptophyta</taxon>
        <taxon>Embryophyta</taxon>
        <taxon>Tracheophyta</taxon>
        <taxon>Spermatophyta</taxon>
        <taxon>Magnoliopsida</taxon>
        <taxon>eudicotyledons</taxon>
        <taxon>Gunneridae</taxon>
        <taxon>Pentapetalae</taxon>
        <taxon>asterids</taxon>
        <taxon>campanulids</taxon>
        <taxon>Asterales</taxon>
        <taxon>Asteraceae</taxon>
        <taxon>Asteroideae</taxon>
        <taxon>Heliantheae alliance</taxon>
        <taxon>Heliantheae</taxon>
        <taxon>Ambrosia</taxon>
    </lineage>
</organism>
<dbReference type="Proteomes" id="UP001206925">
    <property type="component" value="Unassembled WGS sequence"/>
</dbReference>
<name>A0AAD5C1K6_AMBAR</name>
<dbReference type="AlphaFoldDB" id="A0AAD5C1K6"/>
<reference evidence="1" key="1">
    <citation type="submission" date="2022-06" db="EMBL/GenBank/DDBJ databases">
        <title>Uncovering the hologenomic basis of an extraordinary plant invasion.</title>
        <authorList>
            <person name="Bieker V.C."/>
            <person name="Martin M.D."/>
            <person name="Gilbert T."/>
            <person name="Hodgins K."/>
            <person name="Battlay P."/>
            <person name="Petersen B."/>
            <person name="Wilson J."/>
        </authorList>
    </citation>
    <scope>NUCLEOTIDE SEQUENCE</scope>
    <source>
        <strain evidence="1">AA19_3_7</strain>
        <tissue evidence="1">Leaf</tissue>
    </source>
</reference>
<dbReference type="PANTHER" id="PTHR11626:SF2">
    <property type="entry name" value="SQUALENE SYNTHASE"/>
    <property type="match status" value="1"/>
</dbReference>
<feature type="non-terminal residue" evidence="1">
    <location>
        <position position="1"/>
    </location>
</feature>
<dbReference type="GO" id="GO:0051996">
    <property type="term" value="F:squalene synthase [NAD(P)H] activity"/>
    <property type="evidence" value="ECO:0007669"/>
    <property type="project" value="InterPro"/>
</dbReference>
<dbReference type="InterPro" id="IPR044844">
    <property type="entry name" value="Trans_IPPS_euk-type"/>
</dbReference>
<dbReference type="Gene3D" id="1.10.600.10">
    <property type="entry name" value="Farnesyl Diphosphate Synthase"/>
    <property type="match status" value="1"/>
</dbReference>
<dbReference type="GO" id="GO:0005789">
    <property type="term" value="C:endoplasmic reticulum membrane"/>
    <property type="evidence" value="ECO:0007669"/>
    <property type="project" value="TreeGrafter"/>
</dbReference>
<keyword evidence="2" id="KW-1185">Reference proteome</keyword>
<feature type="non-terminal residue" evidence="1">
    <location>
        <position position="161"/>
    </location>
</feature>
<sequence>TTHVVIVGRILVRKESRRRSYVRQGKSAGGEADLKYEENSKKAIQCLNGMVTNALKYIKDGLKYMSDLNDLAIFKFCVYTIDLAIGTLSMCYNNIQVFRGVVKMRRGSKRGCFVVLNSQLSRSRLSILIYQIKILIWLRLWELKIMQVVGMVDPIDKSVRL</sequence>
<gene>
    <name evidence="1" type="ORF">M8C21_001368</name>
</gene>
<dbReference type="InterPro" id="IPR008949">
    <property type="entry name" value="Isoprenoid_synthase_dom_sf"/>
</dbReference>
<evidence type="ECO:0000313" key="1">
    <source>
        <dbReference type="EMBL" id="KAI7732409.1"/>
    </source>
</evidence>
<evidence type="ECO:0000313" key="2">
    <source>
        <dbReference type="Proteomes" id="UP001206925"/>
    </source>
</evidence>
<accession>A0AAD5C1K6</accession>
<dbReference type="PANTHER" id="PTHR11626">
    <property type="entry name" value="FARNESYL-DIPHOSPHATE FARNESYLTRANSFERASE"/>
    <property type="match status" value="1"/>
</dbReference>